<evidence type="ECO:0000313" key="10">
    <source>
        <dbReference type="Proteomes" id="UP000807159"/>
    </source>
</evidence>
<dbReference type="EMBL" id="JACEGQ020000001">
    <property type="protein sequence ID" value="KAH8518470.1"/>
    <property type="molecule type" value="Genomic_DNA"/>
</dbReference>
<protein>
    <recommendedName>
        <fullName evidence="1">mRNA (guanine-N(7))-methyltransferase</fullName>
        <ecNumber evidence="1">2.1.1.56</ecNumber>
    </recommendedName>
</protein>
<keyword evidence="3" id="KW-0808">Transferase</keyword>
<evidence type="ECO:0000256" key="7">
    <source>
        <dbReference type="ARBA" id="ARBA00044712"/>
    </source>
</evidence>
<evidence type="ECO:0000256" key="4">
    <source>
        <dbReference type="ARBA" id="ARBA00022691"/>
    </source>
</evidence>
<organism evidence="9 10">
    <name type="scientific">Populus deltoides</name>
    <name type="common">Eastern poplar</name>
    <name type="synonym">Eastern cottonwood</name>
    <dbReference type="NCBI Taxonomy" id="3696"/>
    <lineage>
        <taxon>Eukaryota</taxon>
        <taxon>Viridiplantae</taxon>
        <taxon>Streptophyta</taxon>
        <taxon>Embryophyta</taxon>
        <taxon>Tracheophyta</taxon>
        <taxon>Spermatophyta</taxon>
        <taxon>Magnoliopsida</taxon>
        <taxon>eudicotyledons</taxon>
        <taxon>Gunneridae</taxon>
        <taxon>Pentapetalae</taxon>
        <taxon>rosids</taxon>
        <taxon>fabids</taxon>
        <taxon>Malpighiales</taxon>
        <taxon>Salicaceae</taxon>
        <taxon>Saliceae</taxon>
        <taxon>Populus</taxon>
    </lineage>
</organism>
<dbReference type="PANTHER" id="PTHR12189:SF2">
    <property type="entry name" value="MRNA CAP GUANINE-N7 METHYLTRANSFERASE"/>
    <property type="match status" value="1"/>
</dbReference>
<dbReference type="EC" id="2.1.1.56" evidence="1"/>
<keyword evidence="6" id="KW-0507">mRNA processing</keyword>
<evidence type="ECO:0000256" key="1">
    <source>
        <dbReference type="ARBA" id="ARBA00011926"/>
    </source>
</evidence>
<dbReference type="GO" id="GO:0005634">
    <property type="term" value="C:nucleus"/>
    <property type="evidence" value="ECO:0007669"/>
    <property type="project" value="TreeGrafter"/>
</dbReference>
<name>A0A8T2ZMB1_POPDE</name>
<sequence length="140" mass="16234">MPDAYVIIKKLGEAEGPAFGNSVYWIQFDEEFSQKKFKSSSPFDINYNFRLEDAVVCPEWIVLINIFKSLAEEYDFELVFVKNNHEFVHENMKKPEYVDLMRRLGALGDGNQDLSGFFFPVSLCLFFEFVAYSGLNQLSL</sequence>
<dbReference type="Gene3D" id="3.40.50.150">
    <property type="entry name" value="Vaccinia Virus protein VP39"/>
    <property type="match status" value="1"/>
</dbReference>
<reference evidence="9" key="1">
    <citation type="journal article" date="2021" name="J. Hered.">
        <title>Genome Assembly of Salicaceae Populus deltoides (Eastern Cottonwood) I-69 Based on Nanopore Sequencing and Hi-C Technologies.</title>
        <authorList>
            <person name="Bai S."/>
            <person name="Wu H."/>
            <person name="Zhang J."/>
            <person name="Pan Z."/>
            <person name="Zhao W."/>
            <person name="Li Z."/>
            <person name="Tong C."/>
        </authorList>
    </citation>
    <scope>NUCLEOTIDE SEQUENCE</scope>
    <source>
        <tissue evidence="9">Leaf</tissue>
    </source>
</reference>
<dbReference type="GO" id="GO:0003723">
    <property type="term" value="F:RNA binding"/>
    <property type="evidence" value="ECO:0007669"/>
    <property type="project" value="UniProtKB-KW"/>
</dbReference>
<dbReference type="InterPro" id="IPR039753">
    <property type="entry name" value="RG7MT1"/>
</dbReference>
<feature type="domain" description="MRNA cap 0 methyltransferase" evidence="8">
    <location>
        <begin position="1"/>
        <end position="132"/>
    </location>
</feature>
<gene>
    <name evidence="9" type="ORF">H0E87_000357</name>
</gene>
<keyword evidence="4" id="KW-0949">S-adenosyl-L-methionine</keyword>
<dbReference type="Proteomes" id="UP000807159">
    <property type="component" value="Chromosome 1"/>
</dbReference>
<evidence type="ECO:0000256" key="3">
    <source>
        <dbReference type="ARBA" id="ARBA00022679"/>
    </source>
</evidence>
<dbReference type="AlphaFoldDB" id="A0A8T2ZMB1"/>
<comment type="catalytic activity">
    <reaction evidence="7">
        <text>a 5'-end (5'-triphosphoguanosine)-ribonucleoside in mRNA + S-adenosyl-L-methionine = a 5'-end (N(7)-methyl 5'-triphosphoguanosine)-ribonucleoside in mRNA + S-adenosyl-L-homocysteine</text>
        <dbReference type="Rhea" id="RHEA:67008"/>
        <dbReference type="Rhea" id="RHEA-COMP:17166"/>
        <dbReference type="Rhea" id="RHEA-COMP:17167"/>
        <dbReference type="ChEBI" id="CHEBI:57856"/>
        <dbReference type="ChEBI" id="CHEBI:59789"/>
        <dbReference type="ChEBI" id="CHEBI:156461"/>
        <dbReference type="ChEBI" id="CHEBI:167617"/>
        <dbReference type="EC" id="2.1.1.56"/>
    </reaction>
</comment>
<keyword evidence="5" id="KW-0694">RNA-binding</keyword>
<dbReference type="PANTHER" id="PTHR12189">
    <property type="entry name" value="MRNA GUANINE-7- METHYLTRANSFERASE"/>
    <property type="match status" value="1"/>
</dbReference>
<evidence type="ECO:0000259" key="8">
    <source>
        <dbReference type="PROSITE" id="PS51562"/>
    </source>
</evidence>
<dbReference type="Pfam" id="PF03291">
    <property type="entry name" value="mRNA_G-N7_MeTrfase"/>
    <property type="match status" value="1"/>
</dbReference>
<keyword evidence="6" id="KW-0506">mRNA capping</keyword>
<evidence type="ECO:0000256" key="5">
    <source>
        <dbReference type="ARBA" id="ARBA00022884"/>
    </source>
</evidence>
<dbReference type="InterPro" id="IPR029063">
    <property type="entry name" value="SAM-dependent_MTases_sf"/>
</dbReference>
<evidence type="ECO:0000256" key="2">
    <source>
        <dbReference type="ARBA" id="ARBA00022603"/>
    </source>
</evidence>
<accession>A0A8T2ZMB1</accession>
<dbReference type="PROSITE" id="PS51562">
    <property type="entry name" value="RNA_CAP0_MT"/>
    <property type="match status" value="1"/>
</dbReference>
<evidence type="ECO:0000256" key="6">
    <source>
        <dbReference type="ARBA" id="ARBA00023042"/>
    </source>
</evidence>
<proteinExistence type="predicted"/>
<keyword evidence="10" id="KW-1185">Reference proteome</keyword>
<comment type="caution">
    <text evidence="9">The sequence shown here is derived from an EMBL/GenBank/DDBJ whole genome shotgun (WGS) entry which is preliminary data.</text>
</comment>
<evidence type="ECO:0000313" key="9">
    <source>
        <dbReference type="EMBL" id="KAH8518470.1"/>
    </source>
</evidence>
<dbReference type="GO" id="GO:0004482">
    <property type="term" value="F:mRNA 5'-cap (guanine-N7-)-methyltransferase activity"/>
    <property type="evidence" value="ECO:0007669"/>
    <property type="project" value="UniProtKB-EC"/>
</dbReference>
<dbReference type="InterPro" id="IPR004971">
    <property type="entry name" value="mRNA_G-N7_MeTrfase_dom"/>
</dbReference>
<keyword evidence="2" id="KW-0489">Methyltransferase</keyword>